<evidence type="ECO:0000259" key="3">
    <source>
        <dbReference type="PROSITE" id="PS51186"/>
    </source>
</evidence>
<reference evidence="4 5" key="1">
    <citation type="submission" date="2020-01" db="EMBL/GenBank/DDBJ databases">
        <title>Draft genome sequence of Aspergillus udagawae IFM 46972.</title>
        <authorList>
            <person name="Takahashi H."/>
            <person name="Yaguchi T."/>
        </authorList>
    </citation>
    <scope>NUCLEOTIDE SEQUENCE [LARGE SCALE GENOMIC DNA]</scope>
    <source>
        <strain evidence="4 5">IFM 46972</strain>
    </source>
</reference>
<comment type="caution">
    <text evidence="4">The sequence shown here is derived from an EMBL/GenBank/DDBJ whole genome shotgun (WGS) entry which is preliminary data.</text>
</comment>
<evidence type="ECO:0000313" key="5">
    <source>
        <dbReference type="Proteomes" id="UP000465221"/>
    </source>
</evidence>
<proteinExistence type="predicted"/>
<feature type="domain" description="N-acetyltransferase" evidence="3">
    <location>
        <begin position="355"/>
        <end position="555"/>
    </location>
</feature>
<organism evidence="4 5">
    <name type="scientific">Aspergillus udagawae</name>
    <dbReference type="NCBI Taxonomy" id="91492"/>
    <lineage>
        <taxon>Eukaryota</taxon>
        <taxon>Fungi</taxon>
        <taxon>Dikarya</taxon>
        <taxon>Ascomycota</taxon>
        <taxon>Pezizomycotina</taxon>
        <taxon>Eurotiomycetes</taxon>
        <taxon>Eurotiomycetidae</taxon>
        <taxon>Eurotiales</taxon>
        <taxon>Aspergillaceae</taxon>
        <taxon>Aspergillus</taxon>
        <taxon>Aspergillus subgen. Fumigati</taxon>
    </lineage>
</organism>
<dbReference type="InterPro" id="IPR000182">
    <property type="entry name" value="GNAT_dom"/>
</dbReference>
<dbReference type="InterPro" id="IPR016181">
    <property type="entry name" value="Acyl_CoA_acyltransferase"/>
</dbReference>
<keyword evidence="2" id="KW-0472">Membrane</keyword>
<dbReference type="Pfam" id="PF00583">
    <property type="entry name" value="Acetyltransf_1"/>
    <property type="match status" value="1"/>
</dbReference>
<dbReference type="GO" id="GO:0016747">
    <property type="term" value="F:acyltransferase activity, transferring groups other than amino-acyl groups"/>
    <property type="evidence" value="ECO:0007669"/>
    <property type="project" value="InterPro"/>
</dbReference>
<dbReference type="Proteomes" id="UP000465221">
    <property type="component" value="Unassembled WGS sequence"/>
</dbReference>
<gene>
    <name evidence="4" type="ORF">IFM46972_05672</name>
</gene>
<dbReference type="EMBL" id="BLKC01000035">
    <property type="protein sequence ID" value="GFF38797.1"/>
    <property type="molecule type" value="Genomic_DNA"/>
</dbReference>
<evidence type="ECO:0000256" key="2">
    <source>
        <dbReference type="SAM" id="Phobius"/>
    </source>
</evidence>
<name>A0A8H3NS65_9EURO</name>
<protein>
    <recommendedName>
        <fullName evidence="3">N-acetyltransferase domain-containing protein</fullName>
    </recommendedName>
</protein>
<accession>A0A8H3NS65</accession>
<keyword evidence="2" id="KW-0812">Transmembrane</keyword>
<evidence type="ECO:0000313" key="4">
    <source>
        <dbReference type="EMBL" id="GFF38797.1"/>
    </source>
</evidence>
<feature type="region of interest" description="Disordered" evidence="1">
    <location>
        <begin position="254"/>
        <end position="293"/>
    </location>
</feature>
<dbReference type="SUPFAM" id="SSF55729">
    <property type="entry name" value="Acyl-CoA N-acyltransferases (Nat)"/>
    <property type="match status" value="1"/>
</dbReference>
<dbReference type="InterPro" id="IPR041622">
    <property type="entry name" value="SLATT_fungi"/>
</dbReference>
<dbReference type="PANTHER" id="PTHR38793:SF3">
    <property type="entry name" value="SMODS AND SLOG-ASSOCIATING 2TM EFFECTOR DOMAIN-CONTAINING PROTEIN"/>
    <property type="match status" value="1"/>
</dbReference>
<keyword evidence="2" id="KW-1133">Transmembrane helix</keyword>
<dbReference type="Gene3D" id="3.40.630.30">
    <property type="match status" value="1"/>
</dbReference>
<evidence type="ECO:0000256" key="1">
    <source>
        <dbReference type="SAM" id="MobiDB-lite"/>
    </source>
</evidence>
<dbReference type="PROSITE" id="PS51186">
    <property type="entry name" value="GNAT"/>
    <property type="match status" value="1"/>
</dbReference>
<dbReference type="AlphaFoldDB" id="A0A8H3NS65"/>
<dbReference type="NCBIfam" id="NF033635">
    <property type="entry name" value="SLATT_fungal"/>
    <property type="match status" value="1"/>
</dbReference>
<feature type="transmembrane region" description="Helical" evidence="2">
    <location>
        <begin position="154"/>
        <end position="172"/>
    </location>
</feature>
<dbReference type="PANTHER" id="PTHR38793">
    <property type="entry name" value="SLATT_FUNGAL DOMAIN-CONTAINING PROTEIN-RELATED"/>
    <property type="match status" value="1"/>
</dbReference>
<feature type="transmembrane region" description="Helical" evidence="2">
    <location>
        <begin position="126"/>
        <end position="148"/>
    </location>
</feature>
<dbReference type="CDD" id="cd04301">
    <property type="entry name" value="NAT_SF"/>
    <property type="match status" value="1"/>
</dbReference>
<sequence>MAERPRPTLFRRVLTAVIDPVGREEQGYPQYPTMHGLQDPENEGLSMGSSNNPQLTRRLTVATTHASTLIPPSDKLLVFRALTGIDTVPALAIPHHHPRSAPNVGIYTRVVRAEQAAAQRYHFFSILMNTCLGIQIVVAAALTALGAARGPHNAVTAFGAINTIMAGILTYLKGSGLPDRLKHYQNEWRNIREYIEQREREFCLHGCQLDVQEEILFIESMYEGVKREIEATKSGENRSVAGPGQVRRSFLPQARAPESEQPGRPDAGSPVSVPEPVLEKNPHYKERKNPPKSVRMRCNHATLATCSTPSHSCKAWHNHISSQPLTTLSSYQNHRYTTNLNIELDTERKKKKMSLELLPASPRDSPALTTVFLSAFSNPFNQRMFPSTPDVTAYWTAQFTSFINNPHKTVLKVVDSADGAIVAFAVWQLPVQPSSEQEKHSHSGDEHPYPASSDRELCAAFFAGMEEMRESIMGRRPHYYLEMLGTRPEYTGRGIASRLLRWGLERADEVGLETYLSASPAGRPLYEKYGFRMVEEREVVGGYVQGYMLRAGRDV</sequence>
<dbReference type="Pfam" id="PF18142">
    <property type="entry name" value="SLATT_fungal"/>
    <property type="match status" value="1"/>
</dbReference>
<feature type="compositionally biased region" description="Basic and acidic residues" evidence="1">
    <location>
        <begin position="277"/>
        <end position="289"/>
    </location>
</feature>